<accession>A0A1J1I5R1</accession>
<evidence type="ECO:0000256" key="1">
    <source>
        <dbReference type="ARBA" id="ARBA00004123"/>
    </source>
</evidence>
<keyword evidence="2" id="KW-0479">Metal-binding</keyword>
<feature type="domain" description="C2H2-type" evidence="11">
    <location>
        <begin position="503"/>
        <end position="530"/>
    </location>
</feature>
<dbReference type="Gene3D" id="3.30.160.60">
    <property type="entry name" value="Classic Zinc Finger"/>
    <property type="match status" value="9"/>
</dbReference>
<feature type="domain" description="C2H2-type" evidence="11">
    <location>
        <begin position="531"/>
        <end position="559"/>
    </location>
</feature>
<feature type="domain" description="C2H2-type" evidence="11">
    <location>
        <begin position="298"/>
        <end position="325"/>
    </location>
</feature>
<dbReference type="Pfam" id="PF00096">
    <property type="entry name" value="zf-C2H2"/>
    <property type="match status" value="3"/>
</dbReference>
<evidence type="ECO:0000256" key="6">
    <source>
        <dbReference type="ARBA" id="ARBA00023015"/>
    </source>
</evidence>
<dbReference type="PROSITE" id="PS50157">
    <property type="entry name" value="ZINC_FINGER_C2H2_2"/>
    <property type="match status" value="14"/>
</dbReference>
<protein>
    <submittedName>
        <fullName evidence="12">CLUMA_CG008560, isoform A</fullName>
    </submittedName>
</protein>
<feature type="domain" description="C2H2-type" evidence="11">
    <location>
        <begin position="237"/>
        <end position="265"/>
    </location>
</feature>
<dbReference type="Proteomes" id="UP000183832">
    <property type="component" value="Unassembled WGS sequence"/>
</dbReference>
<feature type="domain" description="C2H2-type" evidence="11">
    <location>
        <begin position="208"/>
        <end position="236"/>
    </location>
</feature>
<dbReference type="InterPro" id="IPR013087">
    <property type="entry name" value="Znf_C2H2_type"/>
</dbReference>
<evidence type="ECO:0000256" key="7">
    <source>
        <dbReference type="ARBA" id="ARBA00023163"/>
    </source>
</evidence>
<evidence type="ECO:0000256" key="5">
    <source>
        <dbReference type="ARBA" id="ARBA00022833"/>
    </source>
</evidence>
<evidence type="ECO:0000256" key="8">
    <source>
        <dbReference type="ARBA" id="ARBA00023242"/>
    </source>
</evidence>
<organism evidence="12 13">
    <name type="scientific">Clunio marinus</name>
    <dbReference type="NCBI Taxonomy" id="568069"/>
    <lineage>
        <taxon>Eukaryota</taxon>
        <taxon>Metazoa</taxon>
        <taxon>Ecdysozoa</taxon>
        <taxon>Arthropoda</taxon>
        <taxon>Hexapoda</taxon>
        <taxon>Insecta</taxon>
        <taxon>Pterygota</taxon>
        <taxon>Neoptera</taxon>
        <taxon>Endopterygota</taxon>
        <taxon>Diptera</taxon>
        <taxon>Nematocera</taxon>
        <taxon>Chironomoidea</taxon>
        <taxon>Chironomidae</taxon>
        <taxon>Clunio</taxon>
    </lineage>
</organism>
<dbReference type="AlphaFoldDB" id="A0A1J1I5R1"/>
<evidence type="ECO:0000259" key="11">
    <source>
        <dbReference type="PROSITE" id="PS50157"/>
    </source>
</evidence>
<evidence type="ECO:0000313" key="13">
    <source>
        <dbReference type="Proteomes" id="UP000183832"/>
    </source>
</evidence>
<feature type="domain" description="C2H2-type" evidence="11">
    <location>
        <begin position="182"/>
        <end position="209"/>
    </location>
</feature>
<feature type="domain" description="C2H2-type" evidence="11">
    <location>
        <begin position="269"/>
        <end position="292"/>
    </location>
</feature>
<evidence type="ECO:0000256" key="3">
    <source>
        <dbReference type="ARBA" id="ARBA00022737"/>
    </source>
</evidence>
<feature type="compositionally biased region" description="Basic residues" evidence="10">
    <location>
        <begin position="406"/>
        <end position="415"/>
    </location>
</feature>
<keyword evidence="8" id="KW-0539">Nucleus</keyword>
<dbReference type="STRING" id="568069.A0A1J1I5R1"/>
<reference evidence="12 13" key="1">
    <citation type="submission" date="2015-04" db="EMBL/GenBank/DDBJ databases">
        <authorList>
            <person name="Syromyatnikov M.Y."/>
            <person name="Popov V.N."/>
        </authorList>
    </citation>
    <scope>NUCLEOTIDE SEQUENCE [LARGE SCALE GENOMIC DNA]</scope>
</reference>
<feature type="domain" description="C2H2-type" evidence="11">
    <location>
        <begin position="565"/>
        <end position="592"/>
    </location>
</feature>
<feature type="domain" description="C2H2-type" evidence="11">
    <location>
        <begin position="772"/>
        <end position="799"/>
    </location>
</feature>
<name>A0A1J1I5R1_9DIPT</name>
<feature type="domain" description="C2H2-type" evidence="11">
    <location>
        <begin position="717"/>
        <end position="739"/>
    </location>
</feature>
<comment type="subcellular location">
    <subcellularLocation>
        <location evidence="1">Nucleus</location>
    </subcellularLocation>
</comment>
<dbReference type="PANTHER" id="PTHR47772:SF13">
    <property type="entry name" value="GASTRULA ZINC FINGER PROTEIN XLCGF49.1-LIKE-RELATED"/>
    <property type="match status" value="1"/>
</dbReference>
<dbReference type="InterPro" id="IPR050636">
    <property type="entry name" value="C2H2-ZF_domain-containing"/>
</dbReference>
<dbReference type="FunFam" id="3.30.160.60:FF:000100">
    <property type="entry name" value="Zinc finger 45-like"/>
    <property type="match status" value="2"/>
</dbReference>
<dbReference type="SUPFAM" id="SSF57667">
    <property type="entry name" value="beta-beta-alpha zinc fingers"/>
    <property type="match status" value="10"/>
</dbReference>
<evidence type="ECO:0000256" key="10">
    <source>
        <dbReference type="SAM" id="MobiDB-lite"/>
    </source>
</evidence>
<keyword evidence="7" id="KW-0804">Transcription</keyword>
<evidence type="ECO:0000313" key="12">
    <source>
        <dbReference type="EMBL" id="CRK95082.1"/>
    </source>
</evidence>
<gene>
    <name evidence="12" type="ORF">CLUMA_CG008560</name>
</gene>
<dbReference type="GO" id="GO:0008270">
    <property type="term" value="F:zinc ion binding"/>
    <property type="evidence" value="ECO:0007669"/>
    <property type="project" value="UniProtKB-KW"/>
</dbReference>
<keyword evidence="5" id="KW-0862">Zinc</keyword>
<evidence type="ECO:0000256" key="9">
    <source>
        <dbReference type="PROSITE-ProRule" id="PRU00042"/>
    </source>
</evidence>
<dbReference type="SMART" id="SM00355">
    <property type="entry name" value="ZnF_C2H2"/>
    <property type="match status" value="19"/>
</dbReference>
<feature type="domain" description="C2H2-type" evidence="11">
    <location>
        <begin position="154"/>
        <end position="176"/>
    </location>
</feature>
<keyword evidence="4 9" id="KW-0863">Zinc-finger</keyword>
<feature type="domain" description="C2H2-type" evidence="11">
    <location>
        <begin position="685"/>
        <end position="713"/>
    </location>
</feature>
<dbReference type="EMBL" id="CVRI01000040">
    <property type="protein sequence ID" value="CRK95082.1"/>
    <property type="molecule type" value="Genomic_DNA"/>
</dbReference>
<evidence type="ECO:0000256" key="2">
    <source>
        <dbReference type="ARBA" id="ARBA00022723"/>
    </source>
</evidence>
<sequence>MSLIQVEILKYEEQDQFNEENGFIDYIPEEAICEEYEYIEVEDPENGKIEYISNILNPKIIGSKSDNETKDKTIFLKLNTDLYFQNKREKKFSCSSRKCKKDNISFDTQEELDQHNVFHLEQIVANECPICNKILANQMKLNIHMETRHVPKTFFCDNCGKTFRSKDNLRLHMSHHRKHFIVECKACHKSYKSMQSLRYHLRQHFEHHQCESCGKVFEHKKLLLGHIASKHNQELMLQCRFCSRMFSRNDVREAHERDIHKNGQIGSHFKCNECECAFDFRDELMSHKILNHYSGIIHTCEECGKNFKKNSLLELHMQSHKEKSIQCDVCEMMFTFVTGLAKHKKLGRCKGPAKAVNTLSKEEIAIIARNQLEEITVNHNRKVPEVDLFSDMTKEEPEKPKDPPKNKKKPGRKRKIVSIQGKNIEIESYRFVDGHQIEKMETKKPIVKVELQKNIGAVHIKSENSAETITSSSGRIIKRKLPLLFTYSPFKPINLTKKPNIPYECDKCGMTLDTKSRLLSHLNSHVRGQKYKCEKCEKSFCNMMSMKKHCAAIHREANPFKEKRFKCDKCPKRYLTEFLLGQHKLSHLNLKNQKCNQCSFATNTIYDLKNHIKRIHQSVKSFPCTELNCGKSFKRRCDMENHKKSVHTTIKVYVKCPVCDVIILEKGLQSHMSNRHSEKGQNRPFECSICGKTERYESNLIRHVEAVHMPTDRGVTYHCPQCPQTFFRRRELTSHSFEHYTGVVHVCEECGNRYKSKKELTNHLYSHRCKEWPCTICNTVFQTKSGRAKHIKKHVNDSYDIRDPSDSNYIIEQEEVFID</sequence>
<dbReference type="InterPro" id="IPR036236">
    <property type="entry name" value="Znf_C2H2_sf"/>
</dbReference>
<proteinExistence type="predicted"/>
<evidence type="ECO:0000256" key="4">
    <source>
        <dbReference type="ARBA" id="ARBA00022771"/>
    </source>
</evidence>
<feature type="domain" description="C2H2-type" evidence="11">
    <location>
        <begin position="622"/>
        <end position="652"/>
    </location>
</feature>
<dbReference type="GO" id="GO:0005634">
    <property type="term" value="C:nucleus"/>
    <property type="evidence" value="ECO:0007669"/>
    <property type="project" value="UniProtKB-SubCell"/>
</dbReference>
<feature type="compositionally biased region" description="Basic and acidic residues" evidence="10">
    <location>
        <begin position="392"/>
        <end position="405"/>
    </location>
</feature>
<dbReference type="OrthoDB" id="7788029at2759"/>
<feature type="region of interest" description="Disordered" evidence="10">
    <location>
        <begin position="386"/>
        <end position="415"/>
    </location>
</feature>
<keyword evidence="6" id="KW-0805">Transcription regulation</keyword>
<dbReference type="PROSITE" id="PS00028">
    <property type="entry name" value="ZINC_FINGER_C2H2_1"/>
    <property type="match status" value="12"/>
</dbReference>
<feature type="domain" description="C2H2-type" evidence="11">
    <location>
        <begin position="745"/>
        <end position="767"/>
    </location>
</feature>
<dbReference type="PANTHER" id="PTHR47772">
    <property type="entry name" value="ZINC FINGER PROTEIN 200"/>
    <property type="match status" value="1"/>
</dbReference>
<keyword evidence="13" id="KW-1185">Reference proteome</keyword>
<keyword evidence="3" id="KW-0677">Repeat</keyword>
<dbReference type="Pfam" id="PF13912">
    <property type="entry name" value="zf-C2H2_6"/>
    <property type="match status" value="2"/>
</dbReference>